<dbReference type="PANTHER" id="PTHR10366:SF562">
    <property type="entry name" value="ALDEHYDE REDUCTASE II (AFU_ORTHOLOGUE AFUA_1G11360)"/>
    <property type="match status" value="1"/>
</dbReference>
<dbReference type="Gene3D" id="3.40.50.720">
    <property type="entry name" value="NAD(P)-binding Rossmann-like Domain"/>
    <property type="match status" value="1"/>
</dbReference>
<organism evidence="4 5">
    <name type="scientific">Gibberella nygamai</name>
    <name type="common">Bean root rot disease fungus</name>
    <name type="synonym">Fusarium nygamai</name>
    <dbReference type="NCBI Taxonomy" id="42673"/>
    <lineage>
        <taxon>Eukaryota</taxon>
        <taxon>Fungi</taxon>
        <taxon>Dikarya</taxon>
        <taxon>Ascomycota</taxon>
        <taxon>Pezizomycotina</taxon>
        <taxon>Sordariomycetes</taxon>
        <taxon>Hypocreomycetidae</taxon>
        <taxon>Hypocreales</taxon>
        <taxon>Nectriaceae</taxon>
        <taxon>Fusarium</taxon>
        <taxon>Fusarium fujikuroi species complex</taxon>
    </lineage>
</organism>
<evidence type="ECO:0000313" key="4">
    <source>
        <dbReference type="EMBL" id="PNP51923.1"/>
    </source>
</evidence>
<dbReference type="GO" id="GO:0016616">
    <property type="term" value="F:oxidoreductase activity, acting on the CH-OH group of donors, NAD or NADP as acceptor"/>
    <property type="evidence" value="ECO:0007669"/>
    <property type="project" value="TreeGrafter"/>
</dbReference>
<evidence type="ECO:0000259" key="3">
    <source>
        <dbReference type="Pfam" id="PF01370"/>
    </source>
</evidence>
<dbReference type="InterPro" id="IPR036291">
    <property type="entry name" value="NAD(P)-bd_dom_sf"/>
</dbReference>
<proteinExistence type="inferred from homology"/>
<dbReference type="PANTHER" id="PTHR10366">
    <property type="entry name" value="NAD DEPENDENT EPIMERASE/DEHYDRATASE"/>
    <property type="match status" value="1"/>
</dbReference>
<feature type="domain" description="NAD-dependent epimerase/dehydratase" evidence="3">
    <location>
        <begin position="15"/>
        <end position="197"/>
    </location>
</feature>
<dbReference type="InterPro" id="IPR001509">
    <property type="entry name" value="Epimerase_deHydtase"/>
</dbReference>
<comment type="similarity">
    <text evidence="2">Belongs to the NAD(P)-dependent epimerase/dehydratase family. Dihydroflavonol-4-reductase subfamily.</text>
</comment>
<dbReference type="Pfam" id="PF01370">
    <property type="entry name" value="Epimerase"/>
    <property type="match status" value="1"/>
</dbReference>
<dbReference type="Proteomes" id="UP000236664">
    <property type="component" value="Unassembled WGS sequence"/>
</dbReference>
<dbReference type="SUPFAM" id="SSF51735">
    <property type="entry name" value="NAD(P)-binding Rossmann-fold domains"/>
    <property type="match status" value="1"/>
</dbReference>
<dbReference type="OrthoDB" id="2735536at2759"/>
<keyword evidence="5" id="KW-1185">Reference proteome</keyword>
<name>A0A2K0U2B3_GIBNY</name>
<reference evidence="4 5" key="1">
    <citation type="submission" date="2017-06" db="EMBL/GenBank/DDBJ databases">
        <title>Genome of Fusarium nygamai isolate CS10214.</title>
        <authorList>
            <person name="Gardiner D.M."/>
            <person name="Obanor F."/>
            <person name="Kazan K."/>
        </authorList>
    </citation>
    <scope>NUCLEOTIDE SEQUENCE [LARGE SCALE GENOMIC DNA]</scope>
    <source>
        <strain evidence="4 5">CS10214</strain>
    </source>
</reference>
<protein>
    <recommendedName>
        <fullName evidence="3">NAD-dependent epimerase/dehydratase domain-containing protein</fullName>
    </recommendedName>
</protein>
<accession>A0A2K0U2B3</accession>
<sequence length="369" mass="40534">MAPLDNPAVPKGSLVLVTGANGLVGSHVAKQFLEFGYKVRGTVRDVQKNAWLTAAFDKEYGQGSFELVEVADMADEKILIEAAEGASVIAHTVSVLSLDPNPNNVIPGAISFAVAALKAAYAEPSVKRFVFTSSSAAAVVSLPDMPGIKVNEESWCEDAVHKAWADPPYTPDRAGIVYAASKVQSEQAVWKYHQEHRSEKPDLVVNTVIPNFNWGRSIDPVNQRCPSTSALPVLLFQGLITDLHRAIIPQYYIDVDDTGRLHVAAAIFNNVKEQRIFGLGGRFNWNRILDIFRKNFPDRSFPENFSGGEDPNEIEPRDKAEQLLKDLGRPGWTSLEESVLANVESIATTAEKTPGTRDYSELNNKFRGK</sequence>
<evidence type="ECO:0000313" key="5">
    <source>
        <dbReference type="Proteomes" id="UP000236664"/>
    </source>
</evidence>
<dbReference type="STRING" id="42673.A0A2K0U2B3"/>
<keyword evidence="1" id="KW-0560">Oxidoreductase</keyword>
<comment type="caution">
    <text evidence="4">The sequence shown here is derived from an EMBL/GenBank/DDBJ whole genome shotgun (WGS) entry which is preliminary data.</text>
</comment>
<dbReference type="AlphaFoldDB" id="A0A2K0U2B3"/>
<gene>
    <name evidence="4" type="ORF">FNYG_15864</name>
</gene>
<dbReference type="EMBL" id="MTQA01000768">
    <property type="protein sequence ID" value="PNP51923.1"/>
    <property type="molecule type" value="Genomic_DNA"/>
</dbReference>
<dbReference type="InterPro" id="IPR050425">
    <property type="entry name" value="NAD(P)_dehydrat-like"/>
</dbReference>
<evidence type="ECO:0000256" key="2">
    <source>
        <dbReference type="ARBA" id="ARBA00023445"/>
    </source>
</evidence>
<evidence type="ECO:0000256" key="1">
    <source>
        <dbReference type="ARBA" id="ARBA00023002"/>
    </source>
</evidence>